<dbReference type="SMART" id="SM00895">
    <property type="entry name" value="FCD"/>
    <property type="match status" value="1"/>
</dbReference>
<dbReference type="EMBL" id="JACTNF010000002">
    <property type="protein sequence ID" value="MBO1073500.1"/>
    <property type="molecule type" value="Genomic_DNA"/>
</dbReference>
<keyword evidence="1" id="KW-0805">Transcription regulation</keyword>
<dbReference type="PANTHER" id="PTHR43537:SF24">
    <property type="entry name" value="GLUCONATE OPERON TRANSCRIPTIONAL REPRESSOR"/>
    <property type="match status" value="1"/>
</dbReference>
<evidence type="ECO:0000313" key="6">
    <source>
        <dbReference type="EMBL" id="MBO1073500.1"/>
    </source>
</evidence>
<evidence type="ECO:0000256" key="4">
    <source>
        <dbReference type="SAM" id="MobiDB-lite"/>
    </source>
</evidence>
<evidence type="ECO:0000256" key="1">
    <source>
        <dbReference type="ARBA" id="ARBA00023015"/>
    </source>
</evidence>
<organism evidence="6 7">
    <name type="scientific">Roseomonas marmotae</name>
    <dbReference type="NCBI Taxonomy" id="2768161"/>
    <lineage>
        <taxon>Bacteria</taxon>
        <taxon>Pseudomonadati</taxon>
        <taxon>Pseudomonadota</taxon>
        <taxon>Alphaproteobacteria</taxon>
        <taxon>Acetobacterales</taxon>
        <taxon>Roseomonadaceae</taxon>
        <taxon>Roseomonas</taxon>
    </lineage>
</organism>
<accession>A0ABS3K7U7</accession>
<dbReference type="PANTHER" id="PTHR43537">
    <property type="entry name" value="TRANSCRIPTIONAL REGULATOR, GNTR FAMILY"/>
    <property type="match status" value="1"/>
</dbReference>
<protein>
    <submittedName>
        <fullName evidence="6">GntR family transcriptional regulator</fullName>
    </submittedName>
</protein>
<evidence type="ECO:0000256" key="3">
    <source>
        <dbReference type="ARBA" id="ARBA00023163"/>
    </source>
</evidence>
<gene>
    <name evidence="6" type="ORF">IAI60_02620</name>
</gene>
<dbReference type="SUPFAM" id="SSF46785">
    <property type="entry name" value="Winged helix' DNA-binding domain"/>
    <property type="match status" value="1"/>
</dbReference>
<dbReference type="CDD" id="cd07377">
    <property type="entry name" value="WHTH_GntR"/>
    <property type="match status" value="1"/>
</dbReference>
<name>A0ABS3K7U7_9PROT</name>
<evidence type="ECO:0000259" key="5">
    <source>
        <dbReference type="PROSITE" id="PS50949"/>
    </source>
</evidence>
<dbReference type="Gene3D" id="1.20.120.530">
    <property type="entry name" value="GntR ligand-binding domain-like"/>
    <property type="match status" value="1"/>
</dbReference>
<keyword evidence="3" id="KW-0804">Transcription</keyword>
<keyword evidence="7" id="KW-1185">Reference proteome</keyword>
<dbReference type="SMART" id="SM00345">
    <property type="entry name" value="HTH_GNTR"/>
    <property type="match status" value="1"/>
</dbReference>
<dbReference type="InterPro" id="IPR008920">
    <property type="entry name" value="TF_FadR/GntR_C"/>
</dbReference>
<proteinExistence type="predicted"/>
<sequence length="240" mass="26292">MARRSNTRPGEAEGGAQPALPGKPDTARPTFSRAEWTADILRERILQGTYPPGERIREAELQAEFGFSNGPIREALQMLVAQGLAERNPFQGVRVVELSDQQLLELFEVRLAVLQYAAELAACHASDEVLATGEALRARLAAAFDAAQTSGQRLSFTGELSHWLLEAAGNDTMRRIWDQTVAQSQIYVNASMRRGAGGDNRRLVDALIVAVMKRDVEAARAVARDLTRRTLADLGLKGRI</sequence>
<dbReference type="InterPro" id="IPR036388">
    <property type="entry name" value="WH-like_DNA-bd_sf"/>
</dbReference>
<evidence type="ECO:0000256" key="2">
    <source>
        <dbReference type="ARBA" id="ARBA00023125"/>
    </source>
</evidence>
<dbReference type="InterPro" id="IPR011711">
    <property type="entry name" value="GntR_C"/>
</dbReference>
<evidence type="ECO:0000313" key="7">
    <source>
        <dbReference type="Proteomes" id="UP001518990"/>
    </source>
</evidence>
<keyword evidence="2" id="KW-0238">DNA-binding</keyword>
<dbReference type="SUPFAM" id="SSF48008">
    <property type="entry name" value="GntR ligand-binding domain-like"/>
    <property type="match status" value="1"/>
</dbReference>
<comment type="caution">
    <text evidence="6">The sequence shown here is derived from an EMBL/GenBank/DDBJ whole genome shotgun (WGS) entry which is preliminary data.</text>
</comment>
<reference evidence="6 7" key="1">
    <citation type="submission" date="2020-09" db="EMBL/GenBank/DDBJ databases">
        <title>Roseomonas.</title>
        <authorList>
            <person name="Zhu W."/>
        </authorList>
    </citation>
    <scope>NUCLEOTIDE SEQUENCE [LARGE SCALE GENOMIC DNA]</scope>
    <source>
        <strain evidence="6 7">1311</strain>
    </source>
</reference>
<dbReference type="Pfam" id="PF00392">
    <property type="entry name" value="GntR"/>
    <property type="match status" value="1"/>
</dbReference>
<dbReference type="RefSeq" id="WP_207445118.1">
    <property type="nucleotide sequence ID" value="NZ_CP061091.1"/>
</dbReference>
<feature type="region of interest" description="Disordered" evidence="4">
    <location>
        <begin position="1"/>
        <end position="29"/>
    </location>
</feature>
<dbReference type="Proteomes" id="UP001518990">
    <property type="component" value="Unassembled WGS sequence"/>
</dbReference>
<dbReference type="Pfam" id="PF07729">
    <property type="entry name" value="FCD"/>
    <property type="match status" value="1"/>
</dbReference>
<feature type="domain" description="HTH gntR-type" evidence="5">
    <location>
        <begin position="31"/>
        <end position="98"/>
    </location>
</feature>
<dbReference type="InterPro" id="IPR000524">
    <property type="entry name" value="Tscrpt_reg_HTH_GntR"/>
</dbReference>
<dbReference type="Gene3D" id="1.10.10.10">
    <property type="entry name" value="Winged helix-like DNA-binding domain superfamily/Winged helix DNA-binding domain"/>
    <property type="match status" value="1"/>
</dbReference>
<dbReference type="InterPro" id="IPR036390">
    <property type="entry name" value="WH_DNA-bd_sf"/>
</dbReference>
<dbReference type="PROSITE" id="PS50949">
    <property type="entry name" value="HTH_GNTR"/>
    <property type="match status" value="1"/>
</dbReference>